<reference evidence="1 2" key="1">
    <citation type="submission" date="2020-06" db="EMBL/GenBank/DDBJ databases">
        <authorList>
            <person name="Criscuolo A."/>
        </authorList>
    </citation>
    <scope>NUCLEOTIDE SEQUENCE [LARGE SCALE GENOMIC DNA]</scope>
    <source>
        <strain evidence="2">CIP 111411</strain>
    </source>
</reference>
<dbReference type="AlphaFoldDB" id="A0A6V6YYF4"/>
<gene>
    <name evidence="1" type="ORF">FLAT13_02311</name>
</gene>
<protein>
    <submittedName>
        <fullName evidence="1">Uncharacterized protein</fullName>
    </submittedName>
</protein>
<sequence length="46" mass="5613">MSRRIEIYFFNVFEAELWITKIKLKIIVISHLYGLVFKNTTTYFKP</sequence>
<evidence type="ECO:0000313" key="2">
    <source>
        <dbReference type="Proteomes" id="UP000530060"/>
    </source>
</evidence>
<proteinExistence type="predicted"/>
<comment type="caution">
    <text evidence="1">The sequence shown here is derived from an EMBL/GenBank/DDBJ whole genome shotgun (WGS) entry which is preliminary data.</text>
</comment>
<accession>A0A6V6YYF4</accession>
<dbReference type="Proteomes" id="UP000530060">
    <property type="component" value="Unassembled WGS sequence"/>
</dbReference>
<evidence type="ECO:0000313" key="1">
    <source>
        <dbReference type="EMBL" id="CAD0004521.1"/>
    </source>
</evidence>
<name>A0A6V6YYF4_9FLAO</name>
<organism evidence="1 2">
    <name type="scientific">Flavobacterium salmonis</name>
    <dbReference type="NCBI Taxonomy" id="2654844"/>
    <lineage>
        <taxon>Bacteria</taxon>
        <taxon>Pseudomonadati</taxon>
        <taxon>Bacteroidota</taxon>
        <taxon>Flavobacteriia</taxon>
        <taxon>Flavobacteriales</taxon>
        <taxon>Flavobacteriaceae</taxon>
        <taxon>Flavobacterium</taxon>
    </lineage>
</organism>
<dbReference type="EMBL" id="CAIJDP010000068">
    <property type="protein sequence ID" value="CAD0004521.1"/>
    <property type="molecule type" value="Genomic_DNA"/>
</dbReference>
<keyword evidence="2" id="KW-1185">Reference proteome</keyword>